<dbReference type="STRING" id="200361.A0A453JTZ2"/>
<reference evidence="2" key="4">
    <citation type="submission" date="2019-03" db="UniProtKB">
        <authorList>
            <consortium name="EnsemblPlants"/>
        </authorList>
    </citation>
    <scope>IDENTIFICATION</scope>
</reference>
<evidence type="ECO:0000313" key="3">
    <source>
        <dbReference type="Proteomes" id="UP000015105"/>
    </source>
</evidence>
<sequence>ATVIRDPDRPDKFTWPCAASGTYSAISTCNRLCQELPVCHYASAIWRSWAPLKCKIFTWLAAQYRIWTSDRRARHGLQDTASACFTCLQEEDNVDHIFMQCVYAQETWHCCLDAIQLPIQRPATTDTFLGWWMLHGQQFRKAGKRFLLLCYLDSVVLVEAKKRLRLRPSGAANGRANVGR</sequence>
<reference evidence="3" key="2">
    <citation type="journal article" date="2017" name="Nat. Plants">
        <title>The Aegilops tauschii genome reveals multiple impacts of transposons.</title>
        <authorList>
            <person name="Zhao G."/>
            <person name="Zou C."/>
            <person name="Li K."/>
            <person name="Wang K."/>
            <person name="Li T."/>
            <person name="Gao L."/>
            <person name="Zhang X."/>
            <person name="Wang H."/>
            <person name="Yang Z."/>
            <person name="Liu X."/>
            <person name="Jiang W."/>
            <person name="Mao L."/>
            <person name="Kong X."/>
            <person name="Jiao Y."/>
            <person name="Jia J."/>
        </authorList>
    </citation>
    <scope>NUCLEOTIDE SEQUENCE [LARGE SCALE GENOMIC DNA]</scope>
    <source>
        <strain evidence="3">cv. AL8/78</strain>
    </source>
</reference>
<name>A0A453JTZ2_AEGTS</name>
<protein>
    <recommendedName>
        <fullName evidence="1">Reverse transcriptase zinc-binding domain-containing protein</fullName>
    </recommendedName>
</protein>
<dbReference type="InterPro" id="IPR026960">
    <property type="entry name" value="RVT-Znf"/>
</dbReference>
<reference evidence="3" key="1">
    <citation type="journal article" date="2014" name="Science">
        <title>Ancient hybridizations among the ancestral genomes of bread wheat.</title>
        <authorList>
            <consortium name="International Wheat Genome Sequencing Consortium,"/>
            <person name="Marcussen T."/>
            <person name="Sandve S.R."/>
            <person name="Heier L."/>
            <person name="Spannagl M."/>
            <person name="Pfeifer M."/>
            <person name="Jakobsen K.S."/>
            <person name="Wulff B.B."/>
            <person name="Steuernagel B."/>
            <person name="Mayer K.F."/>
            <person name="Olsen O.A."/>
        </authorList>
    </citation>
    <scope>NUCLEOTIDE SEQUENCE [LARGE SCALE GENOMIC DNA]</scope>
    <source>
        <strain evidence="3">cv. AL8/78</strain>
    </source>
</reference>
<dbReference type="EnsemblPlants" id="AET5Gv20189300.12">
    <property type="protein sequence ID" value="AET5Gv20189300.12"/>
    <property type="gene ID" value="AET5Gv20189300"/>
</dbReference>
<evidence type="ECO:0000313" key="2">
    <source>
        <dbReference type="EnsemblPlants" id="AET5Gv20189300.12"/>
    </source>
</evidence>
<feature type="domain" description="Reverse transcriptase zinc-binding" evidence="1">
    <location>
        <begin position="23"/>
        <end position="108"/>
    </location>
</feature>
<dbReference type="Pfam" id="PF13966">
    <property type="entry name" value="zf-RVT"/>
    <property type="match status" value="1"/>
</dbReference>
<dbReference type="Gramene" id="AET5Gv20189300.12">
    <property type="protein sequence ID" value="AET5Gv20189300.12"/>
    <property type="gene ID" value="AET5Gv20189300"/>
</dbReference>
<organism evidence="2 3">
    <name type="scientific">Aegilops tauschii subsp. strangulata</name>
    <name type="common">Goatgrass</name>
    <dbReference type="NCBI Taxonomy" id="200361"/>
    <lineage>
        <taxon>Eukaryota</taxon>
        <taxon>Viridiplantae</taxon>
        <taxon>Streptophyta</taxon>
        <taxon>Embryophyta</taxon>
        <taxon>Tracheophyta</taxon>
        <taxon>Spermatophyta</taxon>
        <taxon>Magnoliopsida</taxon>
        <taxon>Liliopsida</taxon>
        <taxon>Poales</taxon>
        <taxon>Poaceae</taxon>
        <taxon>BOP clade</taxon>
        <taxon>Pooideae</taxon>
        <taxon>Triticodae</taxon>
        <taxon>Triticeae</taxon>
        <taxon>Triticinae</taxon>
        <taxon>Aegilops</taxon>
    </lineage>
</organism>
<reference evidence="2" key="5">
    <citation type="journal article" date="2021" name="G3 (Bethesda)">
        <title>Aegilops tauschii genome assembly Aet v5.0 features greater sequence contiguity and improved annotation.</title>
        <authorList>
            <person name="Wang L."/>
            <person name="Zhu T."/>
            <person name="Rodriguez J.C."/>
            <person name="Deal K.R."/>
            <person name="Dubcovsky J."/>
            <person name="McGuire P.E."/>
            <person name="Lux T."/>
            <person name="Spannagl M."/>
            <person name="Mayer K.F.X."/>
            <person name="Baldrich P."/>
            <person name="Meyers B.C."/>
            <person name="Huo N."/>
            <person name="Gu Y.Q."/>
            <person name="Zhou H."/>
            <person name="Devos K.M."/>
            <person name="Bennetzen J.L."/>
            <person name="Unver T."/>
            <person name="Budak H."/>
            <person name="Gulick P.J."/>
            <person name="Galiba G."/>
            <person name="Kalapos B."/>
            <person name="Nelson D.R."/>
            <person name="Li P."/>
            <person name="You F.M."/>
            <person name="Luo M.C."/>
            <person name="Dvorak J."/>
        </authorList>
    </citation>
    <scope>NUCLEOTIDE SEQUENCE [LARGE SCALE GENOMIC DNA]</scope>
    <source>
        <strain evidence="2">cv. AL8/78</strain>
    </source>
</reference>
<proteinExistence type="predicted"/>
<keyword evidence="3" id="KW-1185">Reference proteome</keyword>
<dbReference type="AlphaFoldDB" id="A0A453JTZ2"/>
<accession>A0A453JTZ2</accession>
<reference evidence="2" key="3">
    <citation type="journal article" date="2017" name="Nature">
        <title>Genome sequence of the progenitor of the wheat D genome Aegilops tauschii.</title>
        <authorList>
            <person name="Luo M.C."/>
            <person name="Gu Y.Q."/>
            <person name="Puiu D."/>
            <person name="Wang H."/>
            <person name="Twardziok S.O."/>
            <person name="Deal K.R."/>
            <person name="Huo N."/>
            <person name="Zhu T."/>
            <person name="Wang L."/>
            <person name="Wang Y."/>
            <person name="McGuire P.E."/>
            <person name="Liu S."/>
            <person name="Long H."/>
            <person name="Ramasamy R.K."/>
            <person name="Rodriguez J.C."/>
            <person name="Van S.L."/>
            <person name="Yuan L."/>
            <person name="Wang Z."/>
            <person name="Xia Z."/>
            <person name="Xiao L."/>
            <person name="Anderson O.D."/>
            <person name="Ouyang S."/>
            <person name="Liang Y."/>
            <person name="Zimin A.V."/>
            <person name="Pertea G."/>
            <person name="Qi P."/>
            <person name="Bennetzen J.L."/>
            <person name="Dai X."/>
            <person name="Dawson M.W."/>
            <person name="Muller H.G."/>
            <person name="Kugler K."/>
            <person name="Rivarola-Duarte L."/>
            <person name="Spannagl M."/>
            <person name="Mayer K.F.X."/>
            <person name="Lu F.H."/>
            <person name="Bevan M.W."/>
            <person name="Leroy P."/>
            <person name="Li P."/>
            <person name="You F.M."/>
            <person name="Sun Q."/>
            <person name="Liu Z."/>
            <person name="Lyons E."/>
            <person name="Wicker T."/>
            <person name="Salzberg S.L."/>
            <person name="Devos K.M."/>
            <person name="Dvorak J."/>
        </authorList>
    </citation>
    <scope>NUCLEOTIDE SEQUENCE [LARGE SCALE GENOMIC DNA]</scope>
    <source>
        <strain evidence="2">cv. AL8/78</strain>
    </source>
</reference>
<evidence type="ECO:0000259" key="1">
    <source>
        <dbReference type="Pfam" id="PF13966"/>
    </source>
</evidence>
<dbReference type="Proteomes" id="UP000015105">
    <property type="component" value="Chromosome 5D"/>
</dbReference>